<keyword evidence="1" id="KW-1133">Transmembrane helix</keyword>
<evidence type="ECO:0000256" key="1">
    <source>
        <dbReference type="SAM" id="Phobius"/>
    </source>
</evidence>
<feature type="transmembrane region" description="Helical" evidence="1">
    <location>
        <begin position="21"/>
        <end position="45"/>
    </location>
</feature>
<proteinExistence type="predicted"/>
<keyword evidence="1" id="KW-0812">Transmembrane</keyword>
<accession>A0A1M5RS72</accession>
<sequence>MFFGEFVVGIFRILSLDFRDFIIWMHTLMDFEIGVCIFMVGCALFSRIIKALFDTDLLFRIIDKMTVNDGGRFIVNLLD</sequence>
<reference evidence="2 3" key="1">
    <citation type="submission" date="2016-11" db="EMBL/GenBank/DDBJ databases">
        <authorList>
            <person name="Jaros S."/>
            <person name="Januszkiewicz K."/>
            <person name="Wedrychowicz H."/>
        </authorList>
    </citation>
    <scope>NUCLEOTIDE SEQUENCE [LARGE SCALE GENOMIC DNA]</scope>
    <source>
        <strain evidence="2 3">DSM 8605</strain>
    </source>
</reference>
<evidence type="ECO:0000313" key="3">
    <source>
        <dbReference type="Proteomes" id="UP000184447"/>
    </source>
</evidence>
<dbReference type="AlphaFoldDB" id="A0A1M5RS72"/>
<organism evidence="2 3">
    <name type="scientific">Clostridium grantii DSM 8605</name>
    <dbReference type="NCBI Taxonomy" id="1121316"/>
    <lineage>
        <taxon>Bacteria</taxon>
        <taxon>Bacillati</taxon>
        <taxon>Bacillota</taxon>
        <taxon>Clostridia</taxon>
        <taxon>Eubacteriales</taxon>
        <taxon>Clostridiaceae</taxon>
        <taxon>Clostridium</taxon>
    </lineage>
</organism>
<keyword evidence="3" id="KW-1185">Reference proteome</keyword>
<keyword evidence="1" id="KW-0472">Membrane</keyword>
<protein>
    <submittedName>
        <fullName evidence="2">Uncharacterized protein</fullName>
    </submittedName>
</protein>
<dbReference type="Proteomes" id="UP000184447">
    <property type="component" value="Unassembled WGS sequence"/>
</dbReference>
<name>A0A1M5RS72_9CLOT</name>
<dbReference type="EMBL" id="FQXM01000003">
    <property type="protein sequence ID" value="SHH28643.1"/>
    <property type="molecule type" value="Genomic_DNA"/>
</dbReference>
<gene>
    <name evidence="2" type="ORF">SAMN02745207_00667</name>
</gene>
<evidence type="ECO:0000313" key="2">
    <source>
        <dbReference type="EMBL" id="SHH28643.1"/>
    </source>
</evidence>